<dbReference type="AlphaFoldDB" id="X8JTU1"/>
<dbReference type="Proteomes" id="UP000030108">
    <property type="component" value="Unassembled WGS sequence"/>
</dbReference>
<evidence type="ECO:0000313" key="3">
    <source>
        <dbReference type="Proteomes" id="UP000030108"/>
    </source>
</evidence>
<evidence type="ECO:0000313" key="2">
    <source>
        <dbReference type="EMBL" id="EUC67172.1"/>
    </source>
</evidence>
<protein>
    <submittedName>
        <fullName evidence="2">Uncharacterized protein</fullName>
    </submittedName>
</protein>
<gene>
    <name evidence="2" type="ORF">RSOL_499920</name>
</gene>
<proteinExistence type="predicted"/>
<evidence type="ECO:0000256" key="1">
    <source>
        <dbReference type="SAM" id="MobiDB-lite"/>
    </source>
</evidence>
<name>X8JTU1_9AGAM</name>
<organism evidence="2 3">
    <name type="scientific">Rhizoctonia solani AG-3 Rhs1AP</name>
    <dbReference type="NCBI Taxonomy" id="1086054"/>
    <lineage>
        <taxon>Eukaryota</taxon>
        <taxon>Fungi</taxon>
        <taxon>Dikarya</taxon>
        <taxon>Basidiomycota</taxon>
        <taxon>Agaricomycotina</taxon>
        <taxon>Agaricomycetes</taxon>
        <taxon>Cantharellales</taxon>
        <taxon>Ceratobasidiaceae</taxon>
        <taxon>Rhizoctonia</taxon>
    </lineage>
</organism>
<feature type="compositionally biased region" description="Polar residues" evidence="1">
    <location>
        <begin position="9"/>
        <end position="18"/>
    </location>
</feature>
<feature type="region of interest" description="Disordered" evidence="1">
    <location>
        <begin position="1"/>
        <end position="24"/>
    </location>
</feature>
<sequence length="24" mass="2467">MGRREGGVSSMSTITQNHPPAPGV</sequence>
<accession>X8JTU1</accession>
<dbReference type="EMBL" id="JATN01000286">
    <property type="protein sequence ID" value="EUC67172.1"/>
    <property type="molecule type" value="Genomic_DNA"/>
</dbReference>
<reference evidence="3" key="1">
    <citation type="journal article" date="2014" name="Genome Announc.">
        <title>Draft genome sequence of the plant-pathogenic soil fungus Rhizoctonia solani anastomosis group 3 strain Rhs1AP.</title>
        <authorList>
            <person name="Cubeta M.A."/>
            <person name="Thomas E."/>
            <person name="Dean R.A."/>
            <person name="Jabaji S."/>
            <person name="Neate S.M."/>
            <person name="Tavantzis S."/>
            <person name="Toda T."/>
            <person name="Vilgalys R."/>
            <person name="Bharathan N."/>
            <person name="Fedorova-Abrams N."/>
            <person name="Pakala S.B."/>
            <person name="Pakala S.M."/>
            <person name="Zafar N."/>
            <person name="Joardar V."/>
            <person name="Losada L."/>
            <person name="Nierman W.C."/>
        </authorList>
    </citation>
    <scope>NUCLEOTIDE SEQUENCE [LARGE SCALE GENOMIC DNA]</scope>
    <source>
        <strain evidence="3">AG-3</strain>
    </source>
</reference>
<comment type="caution">
    <text evidence="2">The sequence shown here is derived from an EMBL/GenBank/DDBJ whole genome shotgun (WGS) entry which is preliminary data.</text>
</comment>